<proteinExistence type="predicted"/>
<gene>
    <name evidence="1" type="ORF">SLITO_v1c06430</name>
</gene>
<dbReference type="GO" id="GO:0016020">
    <property type="term" value="C:membrane"/>
    <property type="evidence" value="ECO:0007669"/>
    <property type="project" value="InterPro"/>
</dbReference>
<dbReference type="RefSeq" id="WP_075058371.1">
    <property type="nucleotide sequence ID" value="NZ_CP012357.1"/>
</dbReference>
<reference evidence="1 2" key="1">
    <citation type="journal article" date="2015" name="Genome Announc.">
        <title>Complete Genome Sequence of Spiroplasma litorale TN-1T (DSM 21781), a Bacterium Isolated from a Green-Eyed Horsefly (Tabanus nigrovittatus).</title>
        <authorList>
            <person name="Lo W.S."/>
            <person name="Lai Y.C."/>
            <person name="Lien Y.W."/>
            <person name="Wang T.H."/>
            <person name="Kuo C.H."/>
        </authorList>
    </citation>
    <scope>NUCLEOTIDE SEQUENCE [LARGE SCALE GENOMIC DNA]</scope>
    <source>
        <strain evidence="1 2">TN-1</strain>
    </source>
</reference>
<sequence>MILDVYLKVKKWNLIEGTDILFENFIAPTKANKGLIKVVAVENSSKYKGEFTFMIYNDNIGKLILNDMKNIDLKPIRNDFESAKIAAYQQLLIYNNLELFESYQMNFDQSKFIAPTINSKGVLVASSNSYNCPFSGEVKFNLAYNDMSDKRTDIGTALEKNVLDESWPIQIKNVETNENDSLNKAIDAIKKFFKEVDNFKFEKDVDYTYEIKLPKLYENGYVEFSAVESSKFIKGKVLLMLEYNDKRTDLYKLRDILSNNNSQSESISPEDNTYEGAVAAANNIIKNKLEANAKEGVDYEFKKEYFQPGTSGNLTGRLTVIAIKESKYLKGSYTFLTNYKGDFASYPYKDGKDYLEGVDVGVGKTATFTFTMINGDNRSTLSASKSYQNDEGLILNDKIDIEQDKEIKSKFTLTYTGLKAGVVKFELLYGLIDGIIKFNVIE</sequence>
<dbReference type="Pfam" id="PF05215">
    <property type="entry name" value="Spiralin"/>
    <property type="match status" value="3"/>
</dbReference>
<dbReference type="AlphaFoldDB" id="A0A0K1W2G8"/>
<evidence type="ECO:0000313" key="2">
    <source>
        <dbReference type="Proteomes" id="UP000067476"/>
    </source>
</evidence>
<name>A0A0K1W2G8_9MOLU</name>
<dbReference type="Proteomes" id="UP000067476">
    <property type="component" value="Chromosome"/>
</dbReference>
<dbReference type="KEGG" id="sll:SLITO_v1c06430"/>
<dbReference type="EMBL" id="CP012357">
    <property type="protein sequence ID" value="AKX34272.1"/>
    <property type="molecule type" value="Genomic_DNA"/>
</dbReference>
<dbReference type="OrthoDB" id="390737at2"/>
<keyword evidence="2" id="KW-1185">Reference proteome</keyword>
<accession>A0A0K1W2G8</accession>
<dbReference type="STRING" id="216942.SLITO_v1c06430"/>
<protein>
    <submittedName>
        <fullName evidence="1">Uncharacterized protein</fullName>
    </submittedName>
</protein>
<organism evidence="1 2">
    <name type="scientific">Spiroplasma litorale</name>
    <dbReference type="NCBI Taxonomy" id="216942"/>
    <lineage>
        <taxon>Bacteria</taxon>
        <taxon>Bacillati</taxon>
        <taxon>Mycoplasmatota</taxon>
        <taxon>Mollicutes</taxon>
        <taxon>Entomoplasmatales</taxon>
        <taxon>Spiroplasmataceae</taxon>
        <taxon>Spiroplasma</taxon>
    </lineage>
</organism>
<dbReference type="InterPro" id="IPR007880">
    <property type="entry name" value="Spiralin"/>
</dbReference>
<evidence type="ECO:0000313" key="1">
    <source>
        <dbReference type="EMBL" id="AKX34272.1"/>
    </source>
</evidence>
<dbReference type="PATRIC" id="fig|216942.3.peg.652"/>